<reference evidence="2" key="1">
    <citation type="submission" date="2017-08" db="EMBL/GenBank/DDBJ databases">
        <title>Direct submision.</title>
        <authorList>
            <person name="Kim S.-J."/>
            <person name="Rhee S.-K."/>
        </authorList>
    </citation>
    <scope>NUCLEOTIDE SEQUENCE [LARGE SCALE GENOMIC DNA]</scope>
    <source>
        <strain evidence="2">GI5</strain>
    </source>
</reference>
<dbReference type="EMBL" id="CP022684">
    <property type="protein sequence ID" value="AUM14236.1"/>
    <property type="molecule type" value="Genomic_DNA"/>
</dbReference>
<dbReference type="Proteomes" id="UP000235116">
    <property type="component" value="Chromosome"/>
</dbReference>
<accession>A0A2K9LPH6</accession>
<dbReference type="PANTHER" id="PTHR38664">
    <property type="entry name" value="SLR0058 PROTEIN"/>
    <property type="match status" value="1"/>
</dbReference>
<dbReference type="OrthoDB" id="5801582at2"/>
<dbReference type="AlphaFoldDB" id="A0A2K9LPH6"/>
<dbReference type="RefSeq" id="WP_101895610.1">
    <property type="nucleotide sequence ID" value="NZ_CP022684.1"/>
</dbReference>
<keyword evidence="2" id="KW-1185">Reference proteome</keyword>
<dbReference type="InterPro" id="IPR008769">
    <property type="entry name" value="PhaF_PhaI"/>
</dbReference>
<evidence type="ECO:0008006" key="3">
    <source>
        <dbReference type="Google" id="ProtNLM"/>
    </source>
</evidence>
<proteinExistence type="predicted"/>
<dbReference type="Pfam" id="PF05597">
    <property type="entry name" value="Phasin"/>
    <property type="match status" value="1"/>
</dbReference>
<evidence type="ECO:0000313" key="1">
    <source>
        <dbReference type="EMBL" id="AUM14236.1"/>
    </source>
</evidence>
<organism evidence="1 2">
    <name type="scientific">Ketobacter alkanivorans</name>
    <dbReference type="NCBI Taxonomy" id="1917421"/>
    <lineage>
        <taxon>Bacteria</taxon>
        <taxon>Pseudomonadati</taxon>
        <taxon>Pseudomonadota</taxon>
        <taxon>Gammaproteobacteria</taxon>
        <taxon>Pseudomonadales</taxon>
        <taxon>Ketobacteraceae</taxon>
        <taxon>Ketobacter</taxon>
    </lineage>
</organism>
<protein>
    <recommendedName>
        <fullName evidence="3">Poly(3-hydroxyalkanoate) granule-associated protein PhaI</fullName>
    </recommendedName>
</protein>
<evidence type="ECO:0000313" key="2">
    <source>
        <dbReference type="Proteomes" id="UP000235116"/>
    </source>
</evidence>
<dbReference type="KEGG" id="kak:Kalk_18195"/>
<name>A0A2K9LPH6_9GAMM</name>
<dbReference type="PANTHER" id="PTHR38664:SF1">
    <property type="entry name" value="SLR0058 PROTEIN"/>
    <property type="match status" value="1"/>
</dbReference>
<sequence>MSKTDDIKRNSNKIWLAGLGAYSMIQEQGSEAFEELVGKGQVFERINHTKDIEVAPDSRLDELKVRANQTMDRIERAFDMRVSSTLGRLGISRRSDLDLLNEKIDRLAAALDKICDELNHDD</sequence>
<gene>
    <name evidence="1" type="ORF">Kalk_18195</name>
</gene>